<dbReference type="Proteomes" id="UP001597205">
    <property type="component" value="Unassembled WGS sequence"/>
</dbReference>
<evidence type="ECO:0000313" key="3">
    <source>
        <dbReference type="EMBL" id="MFD1165632.1"/>
    </source>
</evidence>
<evidence type="ECO:0000259" key="2">
    <source>
        <dbReference type="Pfam" id="PF11396"/>
    </source>
</evidence>
<dbReference type="RefSeq" id="WP_380895798.1">
    <property type="nucleotide sequence ID" value="NZ_JBHTKY010000009.1"/>
</dbReference>
<keyword evidence="1" id="KW-0732">Signal</keyword>
<protein>
    <submittedName>
        <fullName evidence="3">PepSY-like domain-containing protein</fullName>
    </submittedName>
</protein>
<reference evidence="4" key="1">
    <citation type="journal article" date="2019" name="Int. J. Syst. Evol. Microbiol.">
        <title>The Global Catalogue of Microorganisms (GCM) 10K type strain sequencing project: providing services to taxonomists for standard genome sequencing and annotation.</title>
        <authorList>
            <consortium name="The Broad Institute Genomics Platform"/>
            <consortium name="The Broad Institute Genome Sequencing Center for Infectious Disease"/>
            <person name="Wu L."/>
            <person name="Ma J."/>
        </authorList>
    </citation>
    <scope>NUCLEOTIDE SEQUENCE [LARGE SCALE GENOMIC DNA]</scope>
    <source>
        <strain evidence="4">CCUG 52468</strain>
    </source>
</reference>
<organism evidence="3 4">
    <name type="scientific">Sphingobacterium daejeonense</name>
    <dbReference type="NCBI Taxonomy" id="371142"/>
    <lineage>
        <taxon>Bacteria</taxon>
        <taxon>Pseudomonadati</taxon>
        <taxon>Bacteroidota</taxon>
        <taxon>Sphingobacteriia</taxon>
        <taxon>Sphingobacteriales</taxon>
        <taxon>Sphingobacteriaceae</taxon>
        <taxon>Sphingobacterium</taxon>
    </lineage>
</organism>
<feature type="chain" id="PRO_5047305171" evidence="1">
    <location>
        <begin position="19"/>
        <end position="149"/>
    </location>
</feature>
<proteinExistence type="predicted"/>
<evidence type="ECO:0000256" key="1">
    <source>
        <dbReference type="SAM" id="SignalP"/>
    </source>
</evidence>
<sequence>MKKLLLSITLLFSIAALMISCEKETVVSEGNLPNTAAQFLSKNFNGVKILSVVEEKEGLSGLEYDVLLENGIEIKFNKNGEWLDIDAQNDSAALPDSLIPTSILSYVKQNYPNTGINSIETARHGYDVELTNGLDLEFDKDGKFIRINP</sequence>
<comment type="caution">
    <text evidence="3">The sequence shown here is derived from an EMBL/GenBank/DDBJ whole genome shotgun (WGS) entry which is preliminary data.</text>
</comment>
<gene>
    <name evidence="3" type="ORF">ACFQ2C_08455</name>
</gene>
<name>A0ABW3RL09_9SPHI</name>
<feature type="domain" description="Putative beta-lactamase-inhibitor-like PepSY-like" evidence="2">
    <location>
        <begin position="63"/>
        <end position="145"/>
    </location>
</feature>
<accession>A0ABW3RL09</accession>
<keyword evidence="4" id="KW-1185">Reference proteome</keyword>
<dbReference type="Pfam" id="PF11396">
    <property type="entry name" value="PepSY_like"/>
    <property type="match status" value="1"/>
</dbReference>
<dbReference type="InterPro" id="IPR021533">
    <property type="entry name" value="PepSY-like"/>
</dbReference>
<dbReference type="EMBL" id="JBHTKY010000009">
    <property type="protein sequence ID" value="MFD1165632.1"/>
    <property type="molecule type" value="Genomic_DNA"/>
</dbReference>
<dbReference type="Gene3D" id="3.40.1420.30">
    <property type="match status" value="1"/>
</dbReference>
<feature type="signal peptide" evidence="1">
    <location>
        <begin position="1"/>
        <end position="18"/>
    </location>
</feature>
<dbReference type="SUPFAM" id="SSF160574">
    <property type="entry name" value="BT0923-like"/>
    <property type="match status" value="1"/>
</dbReference>
<evidence type="ECO:0000313" key="4">
    <source>
        <dbReference type="Proteomes" id="UP001597205"/>
    </source>
</evidence>
<dbReference type="PROSITE" id="PS51257">
    <property type="entry name" value="PROKAR_LIPOPROTEIN"/>
    <property type="match status" value="1"/>
</dbReference>